<name>A0A518HCK1_9BACT</name>
<keyword evidence="3" id="KW-1185">Reference proteome</keyword>
<accession>A0A518HCK1</accession>
<proteinExistence type="predicted"/>
<evidence type="ECO:0000313" key="3">
    <source>
        <dbReference type="Proteomes" id="UP000317835"/>
    </source>
</evidence>
<dbReference type="RefSeq" id="WP_145277218.1">
    <property type="nucleotide sequence ID" value="NZ_CP036426.1"/>
</dbReference>
<feature type="compositionally biased region" description="Gly residues" evidence="1">
    <location>
        <begin position="100"/>
        <end position="114"/>
    </location>
</feature>
<feature type="compositionally biased region" description="Basic and acidic residues" evidence="1">
    <location>
        <begin position="52"/>
        <end position="67"/>
    </location>
</feature>
<dbReference type="KEGG" id="tpla:ElP_65490"/>
<feature type="compositionally biased region" description="Low complexity" evidence="1">
    <location>
        <begin position="70"/>
        <end position="82"/>
    </location>
</feature>
<feature type="region of interest" description="Disordered" evidence="1">
    <location>
        <begin position="31"/>
        <end position="124"/>
    </location>
</feature>
<protein>
    <submittedName>
        <fullName evidence="2">Uncharacterized protein</fullName>
    </submittedName>
</protein>
<organism evidence="2 3">
    <name type="scientific">Tautonia plasticadhaerens</name>
    <dbReference type="NCBI Taxonomy" id="2527974"/>
    <lineage>
        <taxon>Bacteria</taxon>
        <taxon>Pseudomonadati</taxon>
        <taxon>Planctomycetota</taxon>
        <taxon>Planctomycetia</taxon>
        <taxon>Isosphaerales</taxon>
        <taxon>Isosphaeraceae</taxon>
        <taxon>Tautonia</taxon>
    </lineage>
</organism>
<gene>
    <name evidence="2" type="ORF">ElP_65490</name>
</gene>
<evidence type="ECO:0000256" key="1">
    <source>
        <dbReference type="SAM" id="MobiDB-lite"/>
    </source>
</evidence>
<dbReference type="AlphaFoldDB" id="A0A518HCK1"/>
<sequence>MRWAILLTLVLALDQLETAPPPSASQAALVEVLRPDGPARETRPPINPPEEDSSRPSESEESLEGRGKGPRAVGDAAGGDRAWSIGGAAPGPDLRDRRAGAGGPFGRRPTGGRGVCLMFQSHRC</sequence>
<dbReference type="EMBL" id="CP036426">
    <property type="protein sequence ID" value="QDV38594.1"/>
    <property type="molecule type" value="Genomic_DNA"/>
</dbReference>
<feature type="compositionally biased region" description="Basic and acidic residues" evidence="1">
    <location>
        <begin position="33"/>
        <end position="43"/>
    </location>
</feature>
<reference evidence="2 3" key="1">
    <citation type="submission" date="2019-02" db="EMBL/GenBank/DDBJ databases">
        <title>Deep-cultivation of Planctomycetes and their phenomic and genomic characterization uncovers novel biology.</title>
        <authorList>
            <person name="Wiegand S."/>
            <person name="Jogler M."/>
            <person name="Boedeker C."/>
            <person name="Pinto D."/>
            <person name="Vollmers J."/>
            <person name="Rivas-Marin E."/>
            <person name="Kohn T."/>
            <person name="Peeters S.H."/>
            <person name="Heuer A."/>
            <person name="Rast P."/>
            <person name="Oberbeckmann S."/>
            <person name="Bunk B."/>
            <person name="Jeske O."/>
            <person name="Meyerdierks A."/>
            <person name="Storesund J.E."/>
            <person name="Kallscheuer N."/>
            <person name="Luecker S."/>
            <person name="Lage O.M."/>
            <person name="Pohl T."/>
            <person name="Merkel B.J."/>
            <person name="Hornburger P."/>
            <person name="Mueller R.-W."/>
            <person name="Bruemmer F."/>
            <person name="Labrenz M."/>
            <person name="Spormann A.M."/>
            <person name="Op den Camp H."/>
            <person name="Overmann J."/>
            <person name="Amann R."/>
            <person name="Jetten M.S.M."/>
            <person name="Mascher T."/>
            <person name="Medema M.H."/>
            <person name="Devos D.P."/>
            <person name="Kaster A.-K."/>
            <person name="Ovreas L."/>
            <person name="Rohde M."/>
            <person name="Galperin M.Y."/>
            <person name="Jogler C."/>
        </authorList>
    </citation>
    <scope>NUCLEOTIDE SEQUENCE [LARGE SCALE GENOMIC DNA]</scope>
    <source>
        <strain evidence="2 3">ElP</strain>
    </source>
</reference>
<evidence type="ECO:0000313" key="2">
    <source>
        <dbReference type="EMBL" id="QDV38594.1"/>
    </source>
</evidence>
<dbReference type="Proteomes" id="UP000317835">
    <property type="component" value="Chromosome"/>
</dbReference>